<evidence type="ECO:0000259" key="4">
    <source>
        <dbReference type="Pfam" id="PF04355"/>
    </source>
</evidence>
<dbReference type="EMBL" id="CP112932">
    <property type="protein sequence ID" value="WPY00915.1"/>
    <property type="molecule type" value="Genomic_DNA"/>
</dbReference>
<keyword evidence="2" id="KW-0472">Membrane</keyword>
<feature type="signal peptide" evidence="3">
    <location>
        <begin position="1"/>
        <end position="22"/>
    </location>
</feature>
<protein>
    <submittedName>
        <fullName evidence="5">Outer membrane protein assembly factor BamE</fullName>
    </submittedName>
</protein>
<gene>
    <name evidence="5" type="ORF">Trichorick_00805</name>
</gene>
<dbReference type="Pfam" id="PF04355">
    <property type="entry name" value="BamE"/>
    <property type="match status" value="1"/>
</dbReference>
<dbReference type="PROSITE" id="PS51257">
    <property type="entry name" value="PROKAR_LIPOPROTEIN"/>
    <property type="match status" value="1"/>
</dbReference>
<evidence type="ECO:0000313" key="5">
    <source>
        <dbReference type="EMBL" id="WPY00915.1"/>
    </source>
</evidence>
<proteinExistence type="predicted"/>
<accession>A0ABZ0USC0</accession>
<name>A0ABZ0USC0_9RICK</name>
<keyword evidence="6" id="KW-1185">Reference proteome</keyword>
<dbReference type="InterPro" id="IPR007450">
    <property type="entry name" value="BamE_dom"/>
</dbReference>
<evidence type="ECO:0000256" key="2">
    <source>
        <dbReference type="ARBA" id="ARBA00023136"/>
    </source>
</evidence>
<reference evidence="5 6" key="1">
    <citation type="submission" date="2022-10" db="EMBL/GenBank/DDBJ databases">
        <title>Host association and intracellularity evolved multiple times independently in the Rickettsiales.</title>
        <authorList>
            <person name="Castelli M."/>
            <person name="Nardi T."/>
            <person name="Gammuto L."/>
            <person name="Bellinzona G."/>
            <person name="Sabaneyeva E."/>
            <person name="Potekhin A."/>
            <person name="Serra V."/>
            <person name="Petroni G."/>
            <person name="Sassera D."/>
        </authorList>
    </citation>
    <scope>NUCLEOTIDE SEQUENCE [LARGE SCALE GENOMIC DNA]</scope>
    <source>
        <strain evidence="5 6">Kr 154-4</strain>
    </source>
</reference>
<dbReference type="InterPro" id="IPR037873">
    <property type="entry name" value="BamE-like"/>
</dbReference>
<dbReference type="Gene3D" id="3.30.1450.10">
    <property type="match status" value="1"/>
</dbReference>
<evidence type="ECO:0000256" key="1">
    <source>
        <dbReference type="ARBA" id="ARBA00022729"/>
    </source>
</evidence>
<evidence type="ECO:0000313" key="6">
    <source>
        <dbReference type="Proteomes" id="UP001326613"/>
    </source>
</evidence>
<sequence>MKIFIPILTLISMLLFTSSCQTLDVRGQYVDDSTVNKLENKNLTKAGVEELIGTPTIIPDYTPDTWYYVHRFMGKRAWFQPKTIEQRIVKIKFTKDDIIEEVVVLNDNHTEDIEVVSEYTKAYGTEQNGIQTFIKNIGRFNKTTDGKKKRSKK</sequence>
<feature type="chain" id="PRO_5047549989" evidence="3">
    <location>
        <begin position="23"/>
        <end position="153"/>
    </location>
</feature>
<feature type="domain" description="Outer membrane protein assembly factor BamE" evidence="4">
    <location>
        <begin position="27"/>
        <end position="99"/>
    </location>
</feature>
<organism evidence="5 6">
    <name type="scientific">Candidatus Trichorickettsia mobilis</name>
    <dbReference type="NCBI Taxonomy" id="1346319"/>
    <lineage>
        <taxon>Bacteria</taxon>
        <taxon>Pseudomonadati</taxon>
        <taxon>Pseudomonadota</taxon>
        <taxon>Alphaproteobacteria</taxon>
        <taxon>Rickettsiales</taxon>
        <taxon>Rickettsiaceae</taxon>
        <taxon>Rickettsieae</taxon>
        <taxon>Candidatus Trichorickettsia</taxon>
    </lineage>
</organism>
<dbReference type="Proteomes" id="UP001326613">
    <property type="component" value="Chromosome"/>
</dbReference>
<keyword evidence="1 3" id="KW-0732">Signal</keyword>
<evidence type="ECO:0000256" key="3">
    <source>
        <dbReference type="SAM" id="SignalP"/>
    </source>
</evidence>
<dbReference type="RefSeq" id="WP_323737740.1">
    <property type="nucleotide sequence ID" value="NZ_CP112932.1"/>
</dbReference>